<organism evidence="4 5">
    <name type="scientific">Schistosoma rodhaini</name>
    <dbReference type="NCBI Taxonomy" id="6188"/>
    <lineage>
        <taxon>Eukaryota</taxon>
        <taxon>Metazoa</taxon>
        <taxon>Spiralia</taxon>
        <taxon>Lophotrochozoa</taxon>
        <taxon>Platyhelminthes</taxon>
        <taxon>Trematoda</taxon>
        <taxon>Digenea</taxon>
        <taxon>Strigeidida</taxon>
        <taxon>Schistosomatoidea</taxon>
        <taxon>Schistosomatidae</taxon>
        <taxon>Schistosoma</taxon>
    </lineage>
</organism>
<dbReference type="CDD" id="cd12941">
    <property type="entry name" value="LEM_LEMD2"/>
    <property type="match status" value="1"/>
</dbReference>
<keyword evidence="2" id="KW-0472">Membrane</keyword>
<dbReference type="InterPro" id="IPR052277">
    <property type="entry name" value="INM_ESCRT-Associated"/>
</dbReference>
<feature type="compositionally biased region" description="Polar residues" evidence="1">
    <location>
        <begin position="258"/>
        <end position="272"/>
    </location>
</feature>
<dbReference type="InterPro" id="IPR003887">
    <property type="entry name" value="LEM_dom"/>
</dbReference>
<protein>
    <submittedName>
        <fullName evidence="5">LEM domain-containing protein</fullName>
    </submittedName>
</protein>
<evidence type="ECO:0000256" key="2">
    <source>
        <dbReference type="SAM" id="Phobius"/>
    </source>
</evidence>
<reference evidence="5" key="2">
    <citation type="submission" date="2023-11" db="UniProtKB">
        <authorList>
            <consortium name="WormBaseParasite"/>
        </authorList>
    </citation>
    <scope>IDENTIFICATION</scope>
</reference>
<dbReference type="Pfam" id="PF03020">
    <property type="entry name" value="LEM"/>
    <property type="match status" value="1"/>
</dbReference>
<dbReference type="GO" id="GO:0030514">
    <property type="term" value="P:negative regulation of BMP signaling pathway"/>
    <property type="evidence" value="ECO:0007669"/>
    <property type="project" value="TreeGrafter"/>
</dbReference>
<feature type="transmembrane region" description="Helical" evidence="2">
    <location>
        <begin position="545"/>
        <end position="573"/>
    </location>
</feature>
<evidence type="ECO:0000313" key="4">
    <source>
        <dbReference type="Proteomes" id="UP000050792"/>
    </source>
</evidence>
<feature type="region of interest" description="Disordered" evidence="1">
    <location>
        <begin position="227"/>
        <end position="272"/>
    </location>
</feature>
<keyword evidence="2" id="KW-1133">Transmembrane helix</keyword>
<feature type="transmembrane region" description="Helical" evidence="2">
    <location>
        <begin position="364"/>
        <end position="383"/>
    </location>
</feature>
<feature type="compositionally biased region" description="Polar residues" evidence="1">
    <location>
        <begin position="58"/>
        <end position="74"/>
    </location>
</feature>
<feature type="compositionally biased region" description="Basic and acidic residues" evidence="1">
    <location>
        <begin position="91"/>
        <end position="107"/>
    </location>
</feature>
<evidence type="ECO:0000259" key="3">
    <source>
        <dbReference type="PROSITE" id="PS50954"/>
    </source>
</evidence>
<dbReference type="PANTHER" id="PTHR13428">
    <property type="entry name" value="INNER NUCLEAR MEMBRANE PROTEIN MAN1 LEM DOMAIN CONTAINING PROTEIN"/>
    <property type="match status" value="1"/>
</dbReference>
<dbReference type="PANTHER" id="PTHR13428:SF12">
    <property type="entry name" value="INNER NUCLEAR MEMBRANE PROTEIN MAN1"/>
    <property type="match status" value="1"/>
</dbReference>
<sequence length="669" mass="76289">MAVSLRDDELRRELKTLGFDPGPITATTRSVYVKKLEKLQKERKSSIVGVLTKEVSETPKQISSKSRKSTGAINSSSSGKEGSSVISRKHTTIESNRDLGTENEHFPSKQYSKTKPPLTGHNVDLSEPYTDILPSLIPMETSQAELVNRFRNDSNVITSSVSSHKQYPAQRFSRDLTQSSVDYTPTRKTYIYIKDDYVDDDTDEELTKQNSMSSTLSRVAGWLNRSAHEFTKPRSPSNESVYEKSKPRVRHSSHSNDRLQISDTDSSDIENSTRSPFFKRLYPSPFRNMKSRDAGITTSPGLLFTPPSRNLDKPTYHGVSILSEDTDLNDLVRSRKQRDQNNGFSNYFLFGKHFPCSVSNIPNLILISSIIVCFVLVASYLVLKDHHGEVGKMADVQKLLCRSSGDYNNSLTKGLHRCLHEDDLTASLWVLGILYDILSRYAGEFYCKVGVLTSPRLDVSSAERLVEHSLQMKGWPTFSKTDFRRVWDNTLYVLLHVGKAHFSLVAVDVSKSELGPLNRVIQITELESLKPYFPGVCRLRRCFQWFAGVCVAFFWVVLVCLIIFGVCYGVYLLRCKKLRALERQNCRVRELVAEVVYLLQDQLRENEANANQPPYVPVYMIRERLRQKHHDFRLKRSFSLTRFSQLCCISKPNLSLIEIRTSFTSSYLE</sequence>
<dbReference type="SMART" id="SM00540">
    <property type="entry name" value="LEM"/>
    <property type="match status" value="1"/>
</dbReference>
<keyword evidence="4" id="KW-1185">Reference proteome</keyword>
<dbReference type="InterPro" id="IPR011015">
    <property type="entry name" value="LEM/LEM-like_dom_sf"/>
</dbReference>
<dbReference type="AlphaFoldDB" id="A0AA85FHB9"/>
<evidence type="ECO:0000256" key="1">
    <source>
        <dbReference type="SAM" id="MobiDB-lite"/>
    </source>
</evidence>
<dbReference type="FunFam" id="1.10.720.40:FF:000001">
    <property type="entry name" value="LEM domain containing 2, isoform CRA_a"/>
    <property type="match status" value="1"/>
</dbReference>
<dbReference type="Gene3D" id="1.10.720.40">
    <property type="match status" value="1"/>
</dbReference>
<dbReference type="Proteomes" id="UP000050792">
    <property type="component" value="Unassembled WGS sequence"/>
</dbReference>
<feature type="region of interest" description="Disordered" evidence="1">
    <location>
        <begin position="56"/>
        <end position="121"/>
    </location>
</feature>
<feature type="domain" description="LEM" evidence="3">
    <location>
        <begin position="1"/>
        <end position="43"/>
    </location>
</feature>
<dbReference type="GO" id="GO:0031490">
    <property type="term" value="F:chromatin DNA binding"/>
    <property type="evidence" value="ECO:0007669"/>
    <property type="project" value="TreeGrafter"/>
</dbReference>
<reference evidence="4" key="1">
    <citation type="submission" date="2022-06" db="EMBL/GenBank/DDBJ databases">
        <authorList>
            <person name="Berger JAMES D."/>
            <person name="Berger JAMES D."/>
        </authorList>
    </citation>
    <scope>NUCLEOTIDE SEQUENCE [LARGE SCALE GENOMIC DNA]</scope>
</reference>
<accession>A0AA85FHB9</accession>
<name>A0AA85FHB9_9TREM</name>
<keyword evidence="2" id="KW-0812">Transmembrane</keyword>
<dbReference type="WBParaSite" id="SRDH1_48260.1">
    <property type="protein sequence ID" value="SRDH1_48260.1"/>
    <property type="gene ID" value="SRDH1_48260"/>
</dbReference>
<feature type="compositionally biased region" description="Low complexity" evidence="1">
    <location>
        <begin position="75"/>
        <end position="86"/>
    </location>
</feature>
<evidence type="ECO:0000313" key="5">
    <source>
        <dbReference type="WBParaSite" id="SRDH1_48260.1"/>
    </source>
</evidence>
<dbReference type="SUPFAM" id="SSF63451">
    <property type="entry name" value="LEM domain"/>
    <property type="match status" value="1"/>
</dbReference>
<dbReference type="GO" id="GO:0006998">
    <property type="term" value="P:nuclear envelope organization"/>
    <property type="evidence" value="ECO:0007669"/>
    <property type="project" value="TreeGrafter"/>
</dbReference>
<proteinExistence type="predicted"/>
<dbReference type="PROSITE" id="PS50954">
    <property type="entry name" value="LEM"/>
    <property type="match status" value="1"/>
</dbReference>